<keyword evidence="5 7" id="KW-0472">Membrane</keyword>
<dbReference type="InterPro" id="IPR025857">
    <property type="entry name" value="MacB_PCD"/>
</dbReference>
<feature type="transmembrane region" description="Helical" evidence="7">
    <location>
        <begin position="449"/>
        <end position="468"/>
    </location>
</feature>
<dbReference type="Proteomes" id="UP000278351">
    <property type="component" value="Unassembled WGS sequence"/>
</dbReference>
<accession>A0A3N4PZT6</accession>
<feature type="domain" description="ABC3 transporter permease C-terminal" evidence="8">
    <location>
        <begin position="355"/>
        <end position="475"/>
    </location>
</feature>
<evidence type="ECO:0000313" key="10">
    <source>
        <dbReference type="EMBL" id="RPE13376.1"/>
    </source>
</evidence>
<evidence type="ECO:0000259" key="9">
    <source>
        <dbReference type="Pfam" id="PF12704"/>
    </source>
</evidence>
<evidence type="ECO:0000256" key="6">
    <source>
        <dbReference type="SAM" id="MobiDB-lite"/>
    </source>
</evidence>
<dbReference type="InterPro" id="IPR051125">
    <property type="entry name" value="ABC-4/HrtB_transporter"/>
</dbReference>
<evidence type="ECO:0000256" key="5">
    <source>
        <dbReference type="ARBA" id="ARBA00023136"/>
    </source>
</evidence>
<feature type="transmembrane region" description="Helical" evidence="7">
    <location>
        <begin position="355"/>
        <end position="375"/>
    </location>
</feature>
<feature type="compositionally biased region" description="Basic and acidic residues" evidence="6">
    <location>
        <begin position="210"/>
        <end position="249"/>
    </location>
</feature>
<dbReference type="InterPro" id="IPR003838">
    <property type="entry name" value="ABC3_permease_C"/>
</dbReference>
<dbReference type="Pfam" id="PF12704">
    <property type="entry name" value="MacB_PCD"/>
    <property type="match status" value="1"/>
</dbReference>
<feature type="compositionally biased region" description="Polar residues" evidence="6">
    <location>
        <begin position="276"/>
        <end position="285"/>
    </location>
</feature>
<proteinExistence type="predicted"/>
<gene>
    <name evidence="10" type="ORF">EGT74_07575</name>
</gene>
<evidence type="ECO:0000313" key="11">
    <source>
        <dbReference type="Proteomes" id="UP000278351"/>
    </source>
</evidence>
<feature type="domain" description="MacB-like periplasmic core" evidence="9">
    <location>
        <begin position="27"/>
        <end position="213"/>
    </location>
</feature>
<dbReference type="EMBL" id="RPDH01000001">
    <property type="protein sequence ID" value="RPE13376.1"/>
    <property type="molecule type" value="Genomic_DNA"/>
</dbReference>
<feature type="region of interest" description="Disordered" evidence="6">
    <location>
        <begin position="210"/>
        <end position="297"/>
    </location>
</feature>
<organism evidence="10 11">
    <name type="scientific">Chitinophaga lutea</name>
    <dbReference type="NCBI Taxonomy" id="2488634"/>
    <lineage>
        <taxon>Bacteria</taxon>
        <taxon>Pseudomonadati</taxon>
        <taxon>Bacteroidota</taxon>
        <taxon>Chitinophagia</taxon>
        <taxon>Chitinophagales</taxon>
        <taxon>Chitinophagaceae</taxon>
        <taxon>Chitinophaga</taxon>
    </lineage>
</organism>
<feature type="transmembrane region" description="Helical" evidence="7">
    <location>
        <begin position="396"/>
        <end position="418"/>
    </location>
</feature>
<feature type="transmembrane region" description="Helical" evidence="7">
    <location>
        <begin position="15"/>
        <end position="37"/>
    </location>
</feature>
<sequence>MILRIAFKNLLHKPLYAGLCWLLLTCSTAVLLLLIALNRQAREQLEKQIAGVDMVLGAKGSPLQLILSSVYNLDAPTGNIALRDAQRFMQHPLVEYAIPVSLGDSYQGFRIIGTTPAYLDKYQLKPAAGTLFSKPMEVVIGAGVAKRTGLALGASFAGTHGLGEKGHVHEEHQYVVKGILPATGLSIDQLILTPLESVWAIHETKVRVRDEADHGREHDEAGASHSHDHTDDTVSPEIHSHDQDSDKPGEVSSGDNSGPDNREKPEHGHDSENRAAESTSGNNGSEEGHPGGAGISVISPDTQITAVLMKFKNPLAQLQLPRMINENTNMQAAVPAIEINRLQSLLGSGTVVLRILGWLLAALAACSIFVMLVQGTHERRYELALLRSMGCGRGRLLALVLAEAAILGIAGIAGGFLLSRLGGWLLQQEVFTKYHLNFSGAWKITQADLLTAAAILAACLLAALFPAIRAFRLNISKTLANA</sequence>
<dbReference type="RefSeq" id="WP_123845893.1">
    <property type="nucleotide sequence ID" value="NZ_RPDH01000001.1"/>
</dbReference>
<dbReference type="OrthoDB" id="9784014at2"/>
<comment type="subcellular location">
    <subcellularLocation>
        <location evidence="1">Cell membrane</location>
        <topology evidence="1">Multi-pass membrane protein</topology>
    </subcellularLocation>
</comment>
<evidence type="ECO:0000256" key="7">
    <source>
        <dbReference type="SAM" id="Phobius"/>
    </source>
</evidence>
<dbReference type="Pfam" id="PF02687">
    <property type="entry name" value="FtsX"/>
    <property type="match status" value="1"/>
</dbReference>
<dbReference type="PANTHER" id="PTHR43738">
    <property type="entry name" value="ABC TRANSPORTER, MEMBRANE PROTEIN"/>
    <property type="match status" value="1"/>
</dbReference>
<comment type="caution">
    <text evidence="10">The sequence shown here is derived from an EMBL/GenBank/DDBJ whole genome shotgun (WGS) entry which is preliminary data.</text>
</comment>
<reference evidence="10 11" key="1">
    <citation type="submission" date="2018-11" db="EMBL/GenBank/DDBJ databases">
        <title>Chitinophaga lutea sp.nov., isolate from arsenic contaminated soil.</title>
        <authorList>
            <person name="Zong Y."/>
        </authorList>
    </citation>
    <scope>NUCLEOTIDE SEQUENCE [LARGE SCALE GENOMIC DNA]</scope>
    <source>
        <strain evidence="10 11">ZY74</strain>
    </source>
</reference>
<keyword evidence="11" id="KW-1185">Reference proteome</keyword>
<dbReference type="PANTHER" id="PTHR43738:SF2">
    <property type="entry name" value="ABC TRANSPORTER PERMEASE"/>
    <property type="match status" value="1"/>
</dbReference>
<evidence type="ECO:0000256" key="2">
    <source>
        <dbReference type="ARBA" id="ARBA00022475"/>
    </source>
</evidence>
<dbReference type="GO" id="GO:0005886">
    <property type="term" value="C:plasma membrane"/>
    <property type="evidence" value="ECO:0007669"/>
    <property type="project" value="UniProtKB-SubCell"/>
</dbReference>
<dbReference type="AlphaFoldDB" id="A0A3N4PZT6"/>
<protein>
    <submittedName>
        <fullName evidence="10">FtsX-like permease family protein</fullName>
    </submittedName>
</protein>
<evidence type="ECO:0000256" key="3">
    <source>
        <dbReference type="ARBA" id="ARBA00022692"/>
    </source>
</evidence>
<name>A0A3N4PZT6_9BACT</name>
<evidence type="ECO:0000256" key="1">
    <source>
        <dbReference type="ARBA" id="ARBA00004651"/>
    </source>
</evidence>
<keyword evidence="2" id="KW-1003">Cell membrane</keyword>
<feature type="compositionally biased region" description="Basic and acidic residues" evidence="6">
    <location>
        <begin position="260"/>
        <end position="275"/>
    </location>
</feature>
<keyword evidence="4 7" id="KW-1133">Transmembrane helix</keyword>
<keyword evidence="3 7" id="KW-0812">Transmembrane</keyword>
<evidence type="ECO:0000256" key="4">
    <source>
        <dbReference type="ARBA" id="ARBA00022989"/>
    </source>
</evidence>
<evidence type="ECO:0000259" key="8">
    <source>
        <dbReference type="Pfam" id="PF02687"/>
    </source>
</evidence>